<sequence length="121" mass="13882">MKTLENTYTSPERNFTVTEKDINNKNALLTHVLYNEMEDFVKSIITKHAYMAFPLPQLYKLQLLKNAFLNDKLLIKSQIIKYDASELHLLATVYNQAPELNETICKAVFKFPLNAAISNAS</sequence>
<keyword evidence="2" id="KW-1185">Reference proteome</keyword>
<dbReference type="OrthoDB" id="1452614at2"/>
<reference evidence="2" key="1">
    <citation type="submission" date="2016-10" db="EMBL/GenBank/DDBJ databases">
        <authorList>
            <person name="Varghese N."/>
            <person name="Submissions S."/>
        </authorList>
    </citation>
    <scope>NUCLEOTIDE SEQUENCE [LARGE SCALE GENOMIC DNA]</scope>
    <source>
        <strain evidence="2">DSM 24450</strain>
    </source>
</reference>
<gene>
    <name evidence="1" type="ORF">SAMN04488006_0352</name>
</gene>
<name>A0A1I6NPY4_9FLAO</name>
<dbReference type="Proteomes" id="UP000199312">
    <property type="component" value="Unassembled WGS sequence"/>
</dbReference>
<evidence type="ECO:0000313" key="1">
    <source>
        <dbReference type="EMBL" id="SFS29949.1"/>
    </source>
</evidence>
<dbReference type="AlphaFoldDB" id="A0A1I6NPY4"/>
<dbReference type="EMBL" id="FOZP01000001">
    <property type="protein sequence ID" value="SFS29949.1"/>
    <property type="molecule type" value="Genomic_DNA"/>
</dbReference>
<dbReference type="RefSeq" id="WP_090221887.1">
    <property type="nucleotide sequence ID" value="NZ_FOZP01000001.1"/>
</dbReference>
<organism evidence="1 2">
    <name type="scientific">Lutibacter maritimus</name>
    <dbReference type="NCBI Taxonomy" id="593133"/>
    <lineage>
        <taxon>Bacteria</taxon>
        <taxon>Pseudomonadati</taxon>
        <taxon>Bacteroidota</taxon>
        <taxon>Flavobacteriia</taxon>
        <taxon>Flavobacteriales</taxon>
        <taxon>Flavobacteriaceae</taxon>
        <taxon>Lutibacter</taxon>
    </lineage>
</organism>
<protein>
    <submittedName>
        <fullName evidence="1">Uncharacterized protein</fullName>
    </submittedName>
</protein>
<proteinExistence type="predicted"/>
<evidence type="ECO:0000313" key="2">
    <source>
        <dbReference type="Proteomes" id="UP000199312"/>
    </source>
</evidence>
<accession>A0A1I6NPY4</accession>